<gene>
    <name evidence="1" type="ORF">HORIV_28490</name>
</gene>
<sequence length="240" mass="28067">MVIFEFKMKLLEFQPAGVVSGLGVYLGETVPAGGEEFSLKNILYNIPYIHRAFTITDSSRAELFIPILEPRFVYDKSEKKAWLEVQLEAEHSNARTLGRLTGYSLDPVYDNSVSYTLRRNKKFKWEVNNGVPTEESLVKLQIYHKSRRRELRYIYSSNALWYIKRKDLHNHIIDKSTLTLTIAAMHRLSELSRYNPQTLSKHLEKDASWLLTEFINKSIYQFIDQISSEITGNDFQSDWF</sequence>
<dbReference type="Pfam" id="PF14175">
    <property type="entry name" value="YaaC"/>
    <property type="match status" value="1"/>
</dbReference>
<accession>A0ABN5WZY2</accession>
<proteinExistence type="predicted"/>
<reference evidence="2" key="1">
    <citation type="journal article" date="2019" name="Microbiol. Resour. Announc.">
        <title>Complete Genome Sequence of Halomonas olivaria, a Moderately Halophilic Bacterium Isolated from Olive Processing Effluents, Obtained by Nanopore Sequencing.</title>
        <authorList>
            <person name="Nagata S."/>
            <person name="Ii K.M."/>
            <person name="Tsukimi T."/>
            <person name="Miura M.C."/>
            <person name="Galipon J."/>
            <person name="Arakawa K."/>
        </authorList>
    </citation>
    <scope>NUCLEOTIDE SEQUENCE [LARGE SCALE GENOMIC DNA]</scope>
    <source>
        <strain evidence="2">TYRC17</strain>
    </source>
</reference>
<keyword evidence="2" id="KW-1185">Reference proteome</keyword>
<dbReference type="Proteomes" id="UP000289555">
    <property type="component" value="Chromosome"/>
</dbReference>
<organism evidence="1 2">
    <name type="scientific">Vreelandella olivaria</name>
    <dbReference type="NCBI Taxonomy" id="390919"/>
    <lineage>
        <taxon>Bacteria</taxon>
        <taxon>Pseudomonadati</taxon>
        <taxon>Pseudomonadota</taxon>
        <taxon>Gammaproteobacteria</taxon>
        <taxon>Oceanospirillales</taxon>
        <taxon>Halomonadaceae</taxon>
        <taxon>Vreelandella</taxon>
    </lineage>
</organism>
<dbReference type="InterPro" id="IPR026988">
    <property type="entry name" value="YaaC-like"/>
</dbReference>
<name>A0ABN5WZY2_9GAMM</name>
<protein>
    <submittedName>
        <fullName evidence="1">Uncharacterized protein</fullName>
    </submittedName>
</protein>
<evidence type="ECO:0000313" key="1">
    <source>
        <dbReference type="EMBL" id="BBI50428.1"/>
    </source>
</evidence>
<evidence type="ECO:0000313" key="2">
    <source>
        <dbReference type="Proteomes" id="UP000289555"/>
    </source>
</evidence>
<dbReference type="EMBL" id="AP019416">
    <property type="protein sequence ID" value="BBI50428.1"/>
    <property type="molecule type" value="Genomic_DNA"/>
</dbReference>